<feature type="region of interest" description="Disordered" evidence="1">
    <location>
        <begin position="87"/>
        <end position="106"/>
    </location>
</feature>
<proteinExistence type="predicted"/>
<reference evidence="2 3" key="1">
    <citation type="journal article" date="2020" name="Nat. Food">
        <title>A phased Vanilla planifolia genome enables genetic improvement of flavour and production.</title>
        <authorList>
            <person name="Hasing T."/>
            <person name="Tang H."/>
            <person name="Brym M."/>
            <person name="Khazi F."/>
            <person name="Huang T."/>
            <person name="Chambers A.H."/>
        </authorList>
    </citation>
    <scope>NUCLEOTIDE SEQUENCE [LARGE SCALE GENOMIC DNA]</scope>
    <source>
        <tissue evidence="2">Leaf</tissue>
    </source>
</reference>
<feature type="region of interest" description="Disordered" evidence="1">
    <location>
        <begin position="1"/>
        <end position="53"/>
    </location>
</feature>
<sequence>MQREGSVSARWATTSERANSAVERSESYILDRPRETSQPISPEENAVAGTDGQALAPERGAFFGLMRFEKALYLNFSKTCTALGTRHPKVSPKSLTCSKQRSIHFK</sequence>
<comment type="caution">
    <text evidence="2">The sequence shown here is derived from an EMBL/GenBank/DDBJ whole genome shotgun (WGS) entry which is preliminary data.</text>
</comment>
<dbReference type="Proteomes" id="UP000639772">
    <property type="component" value="Chromosome 3"/>
</dbReference>
<organism evidence="2 3">
    <name type="scientific">Vanilla planifolia</name>
    <name type="common">Vanilla</name>
    <dbReference type="NCBI Taxonomy" id="51239"/>
    <lineage>
        <taxon>Eukaryota</taxon>
        <taxon>Viridiplantae</taxon>
        <taxon>Streptophyta</taxon>
        <taxon>Embryophyta</taxon>
        <taxon>Tracheophyta</taxon>
        <taxon>Spermatophyta</taxon>
        <taxon>Magnoliopsida</taxon>
        <taxon>Liliopsida</taxon>
        <taxon>Asparagales</taxon>
        <taxon>Orchidaceae</taxon>
        <taxon>Vanilloideae</taxon>
        <taxon>Vanilleae</taxon>
        <taxon>Vanilla</taxon>
    </lineage>
</organism>
<gene>
    <name evidence="2" type="ORF">HPP92_007688</name>
</gene>
<evidence type="ECO:0000313" key="3">
    <source>
        <dbReference type="Proteomes" id="UP000639772"/>
    </source>
</evidence>
<feature type="compositionally biased region" description="Basic and acidic residues" evidence="1">
    <location>
        <begin position="23"/>
        <end position="35"/>
    </location>
</feature>
<accession>A0A835VBG9</accession>
<dbReference type="AlphaFoldDB" id="A0A835VBG9"/>
<name>A0A835VBG9_VANPL</name>
<protein>
    <submittedName>
        <fullName evidence="2">Uncharacterized protein</fullName>
    </submittedName>
</protein>
<dbReference type="EMBL" id="JADCNM010000003">
    <property type="protein sequence ID" value="KAG0490825.1"/>
    <property type="molecule type" value="Genomic_DNA"/>
</dbReference>
<evidence type="ECO:0000256" key="1">
    <source>
        <dbReference type="SAM" id="MobiDB-lite"/>
    </source>
</evidence>
<evidence type="ECO:0000313" key="2">
    <source>
        <dbReference type="EMBL" id="KAG0490825.1"/>
    </source>
</evidence>